<dbReference type="EMBL" id="RBWE01000001">
    <property type="protein sequence ID" value="RKO67101.1"/>
    <property type="molecule type" value="Genomic_DNA"/>
</dbReference>
<keyword evidence="2" id="KW-1185">Reference proteome</keyword>
<sequence>MTWLDFLDNRPNPGIQRQQMSFHVREAQKAAYEIGVMLSQLAASQPHLSQQFSQLQQLNARVGDLLQQVQQQLDPPRS</sequence>
<dbReference type="OrthoDB" id="1809440at2"/>
<evidence type="ECO:0000313" key="1">
    <source>
        <dbReference type="EMBL" id="RKO67101.1"/>
    </source>
</evidence>
<organism evidence="1 2">
    <name type="scientific">Desulfofundulus salinus</name>
    <dbReference type="NCBI Taxonomy" id="2419843"/>
    <lineage>
        <taxon>Bacteria</taxon>
        <taxon>Bacillati</taxon>
        <taxon>Bacillota</taxon>
        <taxon>Clostridia</taxon>
        <taxon>Eubacteriales</taxon>
        <taxon>Peptococcaceae</taxon>
        <taxon>Desulfofundulus</taxon>
    </lineage>
</organism>
<gene>
    <name evidence="1" type="ORF">D7024_09140</name>
</gene>
<protein>
    <submittedName>
        <fullName evidence="1">Uncharacterized protein</fullName>
    </submittedName>
</protein>
<name>A0A494WVP2_9FIRM</name>
<dbReference type="AlphaFoldDB" id="A0A494WVP2"/>
<reference evidence="1 2" key="1">
    <citation type="submission" date="2018-10" db="EMBL/GenBank/DDBJ databases">
        <authorList>
            <person name="Grouzdev D.S."/>
            <person name="Krutkina M.S."/>
            <person name="Tourova T.P."/>
            <person name="Nazina T.N."/>
        </authorList>
    </citation>
    <scope>NUCLEOTIDE SEQUENCE [LARGE SCALE GENOMIC DNA]</scope>
    <source>
        <strain evidence="1 2">435</strain>
    </source>
</reference>
<accession>A0A494WVP2</accession>
<dbReference type="Proteomes" id="UP000271256">
    <property type="component" value="Unassembled WGS sequence"/>
</dbReference>
<proteinExistence type="predicted"/>
<comment type="caution">
    <text evidence="1">The sequence shown here is derived from an EMBL/GenBank/DDBJ whole genome shotgun (WGS) entry which is preliminary data.</text>
</comment>
<dbReference type="RefSeq" id="WP_121451515.1">
    <property type="nucleotide sequence ID" value="NZ_RBWE01000001.1"/>
</dbReference>
<evidence type="ECO:0000313" key="2">
    <source>
        <dbReference type="Proteomes" id="UP000271256"/>
    </source>
</evidence>